<dbReference type="Pfam" id="PF14559">
    <property type="entry name" value="TPR_19"/>
    <property type="match status" value="1"/>
</dbReference>
<comment type="caution">
    <text evidence="13">The sequence shown here is derived from an EMBL/GenBank/DDBJ whole genome shotgun (WGS) entry which is preliminary data.</text>
</comment>
<dbReference type="SUPFAM" id="SSF48452">
    <property type="entry name" value="TPR-like"/>
    <property type="match status" value="2"/>
</dbReference>
<dbReference type="OMA" id="QWRGDIE"/>
<evidence type="ECO:0000256" key="11">
    <source>
        <dbReference type="SAM" id="MobiDB-lite"/>
    </source>
</evidence>
<keyword evidence="6 12" id="KW-1133">Transmembrane helix</keyword>
<keyword evidence="5 10" id="KW-0802">TPR repeat</keyword>
<dbReference type="GO" id="GO:0005741">
    <property type="term" value="C:mitochondrial outer membrane"/>
    <property type="evidence" value="ECO:0007669"/>
    <property type="project" value="UniProtKB-SubCell"/>
</dbReference>
<keyword evidence="3" id="KW-0677">Repeat</keyword>
<feature type="repeat" description="TPR" evidence="10">
    <location>
        <begin position="416"/>
        <end position="449"/>
    </location>
</feature>
<dbReference type="SMART" id="SM00028">
    <property type="entry name" value="TPR"/>
    <property type="match status" value="11"/>
</dbReference>
<comment type="subcellular location">
    <subcellularLocation>
        <location evidence="1">Mitochondrion outer membrane</location>
        <topology evidence="1">Single-pass membrane protein</topology>
    </subcellularLocation>
</comment>
<reference evidence="13 14" key="2">
    <citation type="journal article" date="2014" name="J. Gen. Appl. Microbiol.">
        <title>The early diverging ascomycetous budding yeast Saitoella complicata has three histone deacetylases belonging to the Clr6, Hos2, and Rpd3 lineages.</title>
        <authorList>
            <person name="Nishida H."/>
            <person name="Matsumoto T."/>
            <person name="Kondo S."/>
            <person name="Hamamoto M."/>
            <person name="Yoshikawa H."/>
        </authorList>
    </citation>
    <scope>NUCLEOTIDE SEQUENCE [LARGE SCALE GENOMIC DNA]</scope>
    <source>
        <strain evidence="13 14">NRRL Y-17804</strain>
    </source>
</reference>
<dbReference type="PROSITE" id="PS50005">
    <property type="entry name" value="TPR"/>
    <property type="match status" value="4"/>
</dbReference>
<dbReference type="PANTHER" id="PTHR46208">
    <property type="entry name" value="MITOCHONDRIAL IMPORT RECEPTOR SUBUNIT TOM70"/>
    <property type="match status" value="1"/>
</dbReference>
<evidence type="ECO:0000256" key="9">
    <source>
        <dbReference type="ARBA" id="ARBA00038030"/>
    </source>
</evidence>
<dbReference type="GO" id="GO:0030150">
    <property type="term" value="P:protein import into mitochondrial matrix"/>
    <property type="evidence" value="ECO:0007669"/>
    <property type="project" value="TreeGrafter"/>
</dbReference>
<dbReference type="GO" id="GO:0008320">
    <property type="term" value="F:protein transmembrane transporter activity"/>
    <property type="evidence" value="ECO:0007669"/>
    <property type="project" value="TreeGrafter"/>
</dbReference>
<evidence type="ECO:0000256" key="4">
    <source>
        <dbReference type="ARBA" id="ARBA00022787"/>
    </source>
</evidence>
<evidence type="ECO:0000256" key="8">
    <source>
        <dbReference type="ARBA" id="ARBA00023136"/>
    </source>
</evidence>
<dbReference type="PANTHER" id="PTHR46208:SF1">
    <property type="entry name" value="MITOCHONDRIAL IMPORT RECEPTOR SUBUNIT TOM70"/>
    <property type="match status" value="1"/>
</dbReference>
<dbReference type="InterPro" id="IPR011990">
    <property type="entry name" value="TPR-like_helical_dom_sf"/>
</dbReference>
<keyword evidence="2 12" id="KW-0812">Transmembrane</keyword>
<sequence length="630" mass="70006">MSAEPVPVTSVALDKATSSPGVWDRITKYVSENKAVVYATAAAVIVVGAGGVYYLHSKSSDGSAPSPKPTKKQRRAERKQKHEERLAEEKDQVDEKPSKVEEVAQTLAEDKKVETPAPTMATPEPVAGTDGLPEITEESVAAMTPEQRAEFATQLKSAGNKAYQKKEFETAIACYSRAIICKADDPVFWSNRAACYAAKSDHQKVIEDTTAALKLDSMYIKALNRRAVASEALGKNGDALLDFTASCIMDGFTNQTAQMAIERLLKKVAEEEAAQIWSTREQKLPSPTFVNAYMDAFRRKDAPMIESADAESGDAKLKAAIEALERRDYEKSMNLFDEAIEKGCSHLALAYSWKGTFEFIMGNAQKAMEYLDKSTELDPALVQNYVKRASVHMELGEREKTWDDFDKAIEVNAEDPDIYYHRGQVRFITGEYAAAAKDYQRSIDLDKNFVFSHVQLGVAQYKLGSIASSMATFRRCIKQFGDTYSEVHNYYGELLMDQQRFEDALEKFDRAIELEKAHTSNMNVLPLINKALVTFQWKKDVKEATVLCEKALAIDPSCDVAVATMAQLLLQQGKTREALEYFEKSAELARTPAELVNALSYKQATKVQLQIVETYPQLAEKLAATGAGMM</sequence>
<dbReference type="GO" id="GO:0045039">
    <property type="term" value="P:protein insertion into mitochondrial inner membrane"/>
    <property type="evidence" value="ECO:0007669"/>
    <property type="project" value="TreeGrafter"/>
</dbReference>
<keyword evidence="8 12" id="KW-0472">Membrane</keyword>
<dbReference type="Pfam" id="PF13414">
    <property type="entry name" value="TPR_11"/>
    <property type="match status" value="1"/>
</dbReference>
<feature type="transmembrane region" description="Helical" evidence="12">
    <location>
        <begin position="35"/>
        <end position="55"/>
    </location>
</feature>
<evidence type="ECO:0000256" key="12">
    <source>
        <dbReference type="SAM" id="Phobius"/>
    </source>
</evidence>
<keyword evidence="7" id="KW-0496">Mitochondrion</keyword>
<evidence type="ECO:0000256" key="1">
    <source>
        <dbReference type="ARBA" id="ARBA00004572"/>
    </source>
</evidence>
<evidence type="ECO:0000256" key="6">
    <source>
        <dbReference type="ARBA" id="ARBA00022989"/>
    </source>
</evidence>
<gene>
    <name evidence="13" type="ORF">G7K_5635-t1</name>
</gene>
<keyword evidence="4" id="KW-1000">Mitochondrion outer membrane</keyword>
<dbReference type="AlphaFoldDB" id="A0A0E9NPE0"/>
<evidence type="ECO:0000256" key="10">
    <source>
        <dbReference type="PROSITE-ProRule" id="PRU00339"/>
    </source>
</evidence>
<feature type="compositionally biased region" description="Low complexity" evidence="11">
    <location>
        <begin position="115"/>
        <end position="127"/>
    </location>
</feature>
<feature type="repeat" description="TPR" evidence="10">
    <location>
        <begin position="382"/>
        <end position="415"/>
    </location>
</feature>
<dbReference type="InterPro" id="IPR013105">
    <property type="entry name" value="TPR_2"/>
</dbReference>
<organism evidence="13 14">
    <name type="scientific">Saitoella complicata (strain BCRC 22490 / CBS 7301 / JCM 7358 / NBRC 10748 / NRRL Y-17804)</name>
    <dbReference type="NCBI Taxonomy" id="698492"/>
    <lineage>
        <taxon>Eukaryota</taxon>
        <taxon>Fungi</taxon>
        <taxon>Dikarya</taxon>
        <taxon>Ascomycota</taxon>
        <taxon>Taphrinomycotina</taxon>
        <taxon>Taphrinomycotina incertae sedis</taxon>
        <taxon>Saitoella</taxon>
    </lineage>
</organism>
<reference evidence="13 14" key="3">
    <citation type="journal article" date="2015" name="Genome Announc.">
        <title>Draft Genome Sequence of the Archiascomycetous Yeast Saitoella complicata.</title>
        <authorList>
            <person name="Yamauchi K."/>
            <person name="Kondo S."/>
            <person name="Hamamoto M."/>
            <person name="Takahashi Y."/>
            <person name="Ogura Y."/>
            <person name="Hayashi T."/>
            <person name="Nishida H."/>
        </authorList>
    </citation>
    <scope>NUCLEOTIDE SEQUENCE [LARGE SCALE GENOMIC DNA]</scope>
    <source>
        <strain evidence="13 14">NRRL Y-17804</strain>
    </source>
</reference>
<evidence type="ECO:0000313" key="14">
    <source>
        <dbReference type="Proteomes" id="UP000033140"/>
    </source>
</evidence>
<feature type="compositionally biased region" description="Basic residues" evidence="11">
    <location>
        <begin position="69"/>
        <end position="79"/>
    </location>
</feature>
<dbReference type="InterPro" id="IPR019734">
    <property type="entry name" value="TPR_rpt"/>
</dbReference>
<proteinExistence type="inferred from homology"/>
<feature type="compositionally biased region" description="Basic and acidic residues" evidence="11">
    <location>
        <begin position="80"/>
        <end position="114"/>
    </location>
</feature>
<dbReference type="EMBL" id="BACD03000048">
    <property type="protein sequence ID" value="GAO51536.1"/>
    <property type="molecule type" value="Genomic_DNA"/>
</dbReference>
<protein>
    <submittedName>
        <fullName evidence="13">Uncharacterized protein</fullName>
    </submittedName>
</protein>
<evidence type="ECO:0000256" key="3">
    <source>
        <dbReference type="ARBA" id="ARBA00022737"/>
    </source>
</evidence>
<evidence type="ECO:0000256" key="5">
    <source>
        <dbReference type="ARBA" id="ARBA00022803"/>
    </source>
</evidence>
<feature type="repeat" description="TPR" evidence="10">
    <location>
        <begin position="485"/>
        <end position="518"/>
    </location>
</feature>
<feature type="repeat" description="TPR" evidence="10">
    <location>
        <begin position="348"/>
        <end position="381"/>
    </location>
</feature>
<dbReference type="STRING" id="698492.A0A0E9NPE0"/>
<dbReference type="Pfam" id="PF07719">
    <property type="entry name" value="TPR_2"/>
    <property type="match status" value="1"/>
</dbReference>
<dbReference type="Pfam" id="PF13181">
    <property type="entry name" value="TPR_8"/>
    <property type="match status" value="1"/>
</dbReference>
<dbReference type="Proteomes" id="UP000033140">
    <property type="component" value="Unassembled WGS sequence"/>
</dbReference>
<evidence type="ECO:0000313" key="13">
    <source>
        <dbReference type="EMBL" id="GAO51536.1"/>
    </source>
</evidence>
<dbReference type="GO" id="GO:0030943">
    <property type="term" value="F:mitochondrion targeting sequence binding"/>
    <property type="evidence" value="ECO:0007669"/>
    <property type="project" value="TreeGrafter"/>
</dbReference>
<reference evidence="13 14" key="1">
    <citation type="journal article" date="2011" name="J. Gen. Appl. Microbiol.">
        <title>Draft genome sequencing of the enigmatic yeast Saitoella complicata.</title>
        <authorList>
            <person name="Nishida H."/>
            <person name="Hamamoto M."/>
            <person name="Sugiyama J."/>
        </authorList>
    </citation>
    <scope>NUCLEOTIDE SEQUENCE [LARGE SCALE GENOMIC DNA]</scope>
    <source>
        <strain evidence="13 14">NRRL Y-17804</strain>
    </source>
</reference>
<evidence type="ECO:0000256" key="2">
    <source>
        <dbReference type="ARBA" id="ARBA00022692"/>
    </source>
</evidence>
<evidence type="ECO:0000256" key="7">
    <source>
        <dbReference type="ARBA" id="ARBA00023128"/>
    </source>
</evidence>
<name>A0A0E9NPE0_SAICN</name>
<feature type="region of interest" description="Disordered" evidence="11">
    <location>
        <begin position="57"/>
        <end position="131"/>
    </location>
</feature>
<dbReference type="Gene3D" id="1.25.40.10">
    <property type="entry name" value="Tetratricopeptide repeat domain"/>
    <property type="match status" value="2"/>
</dbReference>
<keyword evidence="14" id="KW-1185">Reference proteome</keyword>
<accession>A0A0E9NPE0</accession>
<comment type="similarity">
    <text evidence="9">Belongs to the Tom70 family.</text>
</comment>